<dbReference type="Gene3D" id="3.30.1870.10">
    <property type="entry name" value="EreA-like, domain 2"/>
    <property type="match status" value="1"/>
</dbReference>
<evidence type="ECO:0008006" key="3">
    <source>
        <dbReference type="Google" id="ProtNLM"/>
    </source>
</evidence>
<dbReference type="Gene3D" id="1.20.1440.30">
    <property type="entry name" value="Biosynthetic Protein domain"/>
    <property type="match status" value="1"/>
</dbReference>
<reference evidence="2" key="1">
    <citation type="journal article" date="2019" name="Int. J. Syst. Evol. Microbiol.">
        <title>The Global Catalogue of Microorganisms (GCM) 10K type strain sequencing project: providing services to taxonomists for standard genome sequencing and annotation.</title>
        <authorList>
            <consortium name="The Broad Institute Genomics Platform"/>
            <consortium name="The Broad Institute Genome Sequencing Center for Infectious Disease"/>
            <person name="Wu L."/>
            <person name="Ma J."/>
        </authorList>
    </citation>
    <scope>NUCLEOTIDE SEQUENCE [LARGE SCALE GENOMIC DNA]</scope>
    <source>
        <strain evidence="2">KCTC 23701</strain>
    </source>
</reference>
<evidence type="ECO:0000313" key="1">
    <source>
        <dbReference type="EMBL" id="GHD69298.1"/>
    </source>
</evidence>
<dbReference type="Gene3D" id="3.40.1660.10">
    <property type="entry name" value="EreA-like (biosynthetic domain)"/>
    <property type="match status" value="1"/>
</dbReference>
<dbReference type="PANTHER" id="PTHR31299:SF0">
    <property type="entry name" value="ESTERASE, PUTATIVE (AFU_ORTHOLOGUE AFUA_1G05850)-RELATED"/>
    <property type="match status" value="1"/>
</dbReference>
<name>A0ABQ3H6T8_9NEIS</name>
<dbReference type="Proteomes" id="UP000604737">
    <property type="component" value="Unassembled WGS sequence"/>
</dbReference>
<accession>A0ABQ3H6T8</accession>
<dbReference type="CDD" id="cd14728">
    <property type="entry name" value="Ere-like"/>
    <property type="match status" value="1"/>
</dbReference>
<keyword evidence="2" id="KW-1185">Reference proteome</keyword>
<dbReference type="EMBL" id="BMYO01000011">
    <property type="protein sequence ID" value="GHD69298.1"/>
    <property type="molecule type" value="Genomic_DNA"/>
</dbReference>
<dbReference type="SUPFAM" id="SSF159501">
    <property type="entry name" value="EreA/ChaN-like"/>
    <property type="match status" value="1"/>
</dbReference>
<proteinExistence type="predicted"/>
<sequence length="380" mass="41567">MAMKCAVASGPGQFRSLLGQSVGSARIFLISMQTHGAGSDFAVMSEVVRYLHEQHGFSLLCMASGFYDGLKIAENDLGLSLRSRMAGSLFRMYANAEELVALFDHVEAHAGTAGGLRLAGVDVPMGGRFSSQCLIPEMMDYLDSHCLDRAGLDDFFSLCQSYLSLEPVEHAARRRIMQEGLERLERQLSASGHQDADFWRLMLENVKARYEFTEFGQSRDRQMANNFRAIYEALPKDEKVILWGHACHHLPMEGSLGGFVKSWYGDDVYVCHLSGHGGHVIDFETGMATAIPEAAPGFVEEKLASLGMETALITALPSRLASPVGGIDLDDDVQVRLLAYSSSCPLNRVFSSADERGLIDAIVFTRDIVPTRQIPGGTAC</sequence>
<gene>
    <name evidence="1" type="ORF">GCM10007350_35890</name>
</gene>
<dbReference type="InterPro" id="IPR052036">
    <property type="entry name" value="Hydrolase/PRTase-associated"/>
</dbReference>
<protein>
    <recommendedName>
        <fullName evidence="3">Erythromycin esterase</fullName>
    </recommendedName>
</protein>
<organism evidence="1 2">
    <name type="scientific">Jeongeupia chitinilytica</name>
    <dbReference type="NCBI Taxonomy" id="1041641"/>
    <lineage>
        <taxon>Bacteria</taxon>
        <taxon>Pseudomonadati</taxon>
        <taxon>Pseudomonadota</taxon>
        <taxon>Betaproteobacteria</taxon>
        <taxon>Neisseriales</taxon>
        <taxon>Chitinibacteraceae</taxon>
        <taxon>Jeongeupia</taxon>
    </lineage>
</organism>
<dbReference type="Pfam" id="PF05139">
    <property type="entry name" value="Erythro_esteras"/>
    <property type="match status" value="1"/>
</dbReference>
<comment type="caution">
    <text evidence="1">The sequence shown here is derived from an EMBL/GenBank/DDBJ whole genome shotgun (WGS) entry which is preliminary data.</text>
</comment>
<evidence type="ECO:0000313" key="2">
    <source>
        <dbReference type="Proteomes" id="UP000604737"/>
    </source>
</evidence>
<dbReference type="RefSeq" id="WP_189462339.1">
    <property type="nucleotide sequence ID" value="NZ_BMYO01000011.1"/>
</dbReference>
<dbReference type="InterPro" id="IPR007815">
    <property type="entry name" value="Emycin_Estase"/>
</dbReference>
<dbReference type="PANTHER" id="PTHR31299">
    <property type="entry name" value="ESTERASE, PUTATIVE (AFU_ORTHOLOGUE AFUA_1G05850)-RELATED"/>
    <property type="match status" value="1"/>
</dbReference>